<dbReference type="InterPro" id="IPR007809">
    <property type="entry name" value="FlgN-like"/>
</dbReference>
<dbReference type="Pfam" id="PF05130">
    <property type="entry name" value="FlgN"/>
    <property type="match status" value="1"/>
</dbReference>
<dbReference type="EMBL" id="CP114280">
    <property type="protein sequence ID" value="WFN56611.1"/>
    <property type="molecule type" value="Genomic_DNA"/>
</dbReference>
<name>A0ABY8G9G1_9GAMM</name>
<dbReference type="Proteomes" id="UP001219630">
    <property type="component" value="Chromosome"/>
</dbReference>
<accession>A0ABY8G9G1</accession>
<evidence type="ECO:0000256" key="2">
    <source>
        <dbReference type="ARBA" id="ARBA00007703"/>
    </source>
</evidence>
<dbReference type="InterPro" id="IPR036679">
    <property type="entry name" value="FlgN-like_sf"/>
</dbReference>
<keyword evidence="5" id="KW-1185">Reference proteome</keyword>
<keyword evidence="4" id="KW-0966">Cell projection</keyword>
<keyword evidence="3" id="KW-1005">Bacterial flagellum biogenesis</keyword>
<dbReference type="RefSeq" id="WP_125260019.1">
    <property type="nucleotide sequence ID" value="NZ_CP114280.1"/>
</dbReference>
<comment type="function">
    <text evidence="1">Required for the efficient initiation of filament assembly.</text>
</comment>
<dbReference type="Gene3D" id="1.20.58.300">
    <property type="entry name" value="FlgN-like"/>
    <property type="match status" value="1"/>
</dbReference>
<proteinExistence type="inferred from homology"/>
<evidence type="ECO:0000313" key="5">
    <source>
        <dbReference type="Proteomes" id="UP001219630"/>
    </source>
</evidence>
<reference evidence="4 5" key="1">
    <citation type="submission" date="2022-12" db="EMBL/GenBank/DDBJ databases">
        <title>Complete genome sequencing of Dickeya lacustris type strain LMG30899.</title>
        <authorList>
            <person name="Dobhal S."/>
            <person name="Arizala D."/>
            <person name="Arif M."/>
        </authorList>
    </citation>
    <scope>NUCLEOTIDE SEQUENCE [LARGE SCALE GENOMIC DNA]</scope>
    <source>
        <strain evidence="4 5">LMG30899</strain>
    </source>
</reference>
<gene>
    <name evidence="4" type="primary">flgN</name>
    <name evidence="4" type="ORF">O1Q98_04825</name>
</gene>
<dbReference type="SUPFAM" id="SSF140566">
    <property type="entry name" value="FlgN-like"/>
    <property type="match status" value="1"/>
</dbReference>
<evidence type="ECO:0000256" key="3">
    <source>
        <dbReference type="ARBA" id="ARBA00022795"/>
    </source>
</evidence>
<organism evidence="4 5">
    <name type="scientific">Dickeya lacustris</name>
    <dbReference type="NCBI Taxonomy" id="2259638"/>
    <lineage>
        <taxon>Bacteria</taxon>
        <taxon>Pseudomonadati</taxon>
        <taxon>Pseudomonadota</taxon>
        <taxon>Gammaproteobacteria</taxon>
        <taxon>Enterobacterales</taxon>
        <taxon>Pectobacteriaceae</taxon>
        <taxon>Dickeya</taxon>
    </lineage>
</organism>
<comment type="similarity">
    <text evidence="2">Belongs to the FlgN family.</text>
</comment>
<evidence type="ECO:0000256" key="1">
    <source>
        <dbReference type="ARBA" id="ARBA00002397"/>
    </source>
</evidence>
<keyword evidence="4" id="KW-0282">Flagellum</keyword>
<sequence>MEKLVKLLNQILLALRDLEAVLADEQLLLCAGRIDGTALQVVTDKKNALLSSLAQLDKIRLQGERVLRVQSPYEDNTALAEVWQQVAVLGEKLRDKNRHNGMLLSYHLDHNEKALALLKDKHAQTVYGADGQPRTSSISGRRISI</sequence>
<keyword evidence="4" id="KW-0969">Cilium</keyword>
<protein>
    <submittedName>
        <fullName evidence="4">Flagellar export chaperone FlgN</fullName>
    </submittedName>
</protein>
<evidence type="ECO:0000313" key="4">
    <source>
        <dbReference type="EMBL" id="WFN56611.1"/>
    </source>
</evidence>